<feature type="binding site" evidence="9">
    <location>
        <position position="8"/>
    </location>
    <ligand>
        <name>Mg(2+)</name>
        <dbReference type="ChEBI" id="CHEBI:18420"/>
        <note>catalytic</note>
    </ligand>
</feature>
<gene>
    <name evidence="10" type="primary">cas22</name>
    <name evidence="9" type="synonym">cas2</name>
    <name evidence="10" type="ORF">TKV_c24280</name>
</gene>
<dbReference type="Proteomes" id="UP000029669">
    <property type="component" value="Chromosome"/>
</dbReference>
<dbReference type="GO" id="GO:0004521">
    <property type="term" value="F:RNA endonuclease activity"/>
    <property type="evidence" value="ECO:0007669"/>
    <property type="project" value="InterPro"/>
</dbReference>
<reference evidence="11" key="1">
    <citation type="journal article" date="2015" name="Genome Announc.">
        <title>Whole-Genome Sequences of 80 Environmental and Clinical Isolates of Burkholderia pseudomallei.</title>
        <authorList>
            <person name="Johnson S.L."/>
            <person name="Baker A.L."/>
            <person name="Chain P.S."/>
            <person name="Currie B.J."/>
            <person name="Daligault H.E."/>
            <person name="Davenport K.W."/>
            <person name="Davis C.B."/>
            <person name="Inglis T.J."/>
            <person name="Kaestli M."/>
            <person name="Koren S."/>
            <person name="Mayo M."/>
            <person name="Merritt A.J."/>
            <person name="Price E.P."/>
            <person name="Sarovich D.S."/>
            <person name="Warner J."/>
            <person name="Rosovitz M.J."/>
        </authorList>
    </citation>
    <scope>NUCLEOTIDE SEQUENCE [LARGE SCALE GENOMIC DNA]</scope>
    <source>
        <strain evidence="11">DSM 2030</strain>
    </source>
</reference>
<protein>
    <recommendedName>
        <fullName evidence="9">CRISPR-associated endoribonuclease Cas2</fullName>
        <ecNumber evidence="9">3.1.-.-</ecNumber>
    </recommendedName>
</protein>
<keyword evidence="4 9" id="KW-0479">Metal-binding</keyword>
<comment type="subunit">
    <text evidence="9">Homodimer, forms a heterotetramer with a Cas1 homodimer.</text>
</comment>
<dbReference type="CDD" id="cd09725">
    <property type="entry name" value="Cas2_I_II_III"/>
    <property type="match status" value="1"/>
</dbReference>
<evidence type="ECO:0000313" key="10">
    <source>
        <dbReference type="EMBL" id="AIS53548.1"/>
    </source>
</evidence>
<sequence>MYVLIVYDVEEKRVAKVNKFLKTYLNWVQNSVFEGELTEAQLNRIVLWFKGHLDLECDSVLIYTASSEKWLSKRVIGVEKNSTDNIL</sequence>
<proteinExistence type="inferred from homology"/>
<dbReference type="STRING" id="2325.TKV_c24280"/>
<dbReference type="GO" id="GO:0046872">
    <property type="term" value="F:metal ion binding"/>
    <property type="evidence" value="ECO:0007669"/>
    <property type="project" value="UniProtKB-UniRule"/>
</dbReference>
<dbReference type="PANTHER" id="PTHR34405">
    <property type="entry name" value="CRISPR-ASSOCIATED ENDORIBONUCLEASE CAS2"/>
    <property type="match status" value="1"/>
</dbReference>
<evidence type="ECO:0000256" key="2">
    <source>
        <dbReference type="ARBA" id="ARBA00009959"/>
    </source>
</evidence>
<comment type="similarity">
    <text evidence="2 9">Belongs to the CRISPR-associated endoribonuclease Cas2 protein family.</text>
</comment>
<keyword evidence="5 9" id="KW-0255">Endonuclease</keyword>
<keyword evidence="6 9" id="KW-0378">Hydrolase</keyword>
<comment type="cofactor">
    <cofactor evidence="1 9">
        <name>Mg(2+)</name>
        <dbReference type="ChEBI" id="CHEBI:18420"/>
    </cofactor>
</comment>
<dbReference type="eggNOG" id="COG1343">
    <property type="taxonomic scope" value="Bacteria"/>
</dbReference>
<dbReference type="GO" id="GO:0051607">
    <property type="term" value="P:defense response to virus"/>
    <property type="evidence" value="ECO:0007669"/>
    <property type="project" value="UniProtKB-UniRule"/>
</dbReference>
<dbReference type="InterPro" id="IPR021127">
    <property type="entry name" value="CRISPR_associated_Cas2"/>
</dbReference>
<accession>A0A097AUS7</accession>
<dbReference type="HAMAP" id="MF_01471">
    <property type="entry name" value="Cas2"/>
    <property type="match status" value="1"/>
</dbReference>
<keyword evidence="11" id="KW-1185">Reference proteome</keyword>
<evidence type="ECO:0000256" key="6">
    <source>
        <dbReference type="ARBA" id="ARBA00022801"/>
    </source>
</evidence>
<comment type="function">
    <text evidence="9">CRISPR (clustered regularly interspaced short palindromic repeat), is an adaptive immune system that provides protection against mobile genetic elements (viruses, transposable elements and conjugative plasmids). CRISPR clusters contain sequences complementary to antecedent mobile elements and target invading nucleic acids. CRISPR clusters are transcribed and processed into CRISPR RNA (crRNA). Functions as a ssRNA-specific endoribonuclease. Involved in the integration of spacer DNA into the CRISPR cassette.</text>
</comment>
<dbReference type="Gene3D" id="3.30.70.240">
    <property type="match status" value="1"/>
</dbReference>
<dbReference type="HOGENOM" id="CLU_161124_0_1_9"/>
<dbReference type="KEGG" id="tki:TKV_c24280"/>
<evidence type="ECO:0000256" key="9">
    <source>
        <dbReference type="HAMAP-Rule" id="MF_01471"/>
    </source>
</evidence>
<evidence type="ECO:0000256" key="8">
    <source>
        <dbReference type="ARBA" id="ARBA00023118"/>
    </source>
</evidence>
<dbReference type="Pfam" id="PF09827">
    <property type="entry name" value="CRISPR_Cas2"/>
    <property type="match status" value="1"/>
</dbReference>
<evidence type="ECO:0000256" key="3">
    <source>
        <dbReference type="ARBA" id="ARBA00022722"/>
    </source>
</evidence>
<dbReference type="RefSeq" id="WP_049686106.1">
    <property type="nucleotide sequence ID" value="NZ_CP009170.1"/>
</dbReference>
<dbReference type="InterPro" id="IPR019199">
    <property type="entry name" value="Virulence_VapD/CRISPR_Cas2"/>
</dbReference>
<dbReference type="AlphaFoldDB" id="A0A097AUS7"/>
<dbReference type="GO" id="GO:0016787">
    <property type="term" value="F:hydrolase activity"/>
    <property type="evidence" value="ECO:0007669"/>
    <property type="project" value="UniProtKB-KW"/>
</dbReference>
<organism evidence="10 11">
    <name type="scientific">Thermoanaerobacter kivui</name>
    <name type="common">Acetogenium kivui</name>
    <dbReference type="NCBI Taxonomy" id="2325"/>
    <lineage>
        <taxon>Bacteria</taxon>
        <taxon>Bacillati</taxon>
        <taxon>Bacillota</taxon>
        <taxon>Clostridia</taxon>
        <taxon>Thermoanaerobacterales</taxon>
        <taxon>Thermoanaerobacteraceae</taxon>
        <taxon>Thermoanaerobacter</taxon>
    </lineage>
</organism>
<evidence type="ECO:0000313" key="11">
    <source>
        <dbReference type="Proteomes" id="UP000029669"/>
    </source>
</evidence>
<dbReference type="NCBIfam" id="TIGR01573">
    <property type="entry name" value="cas2"/>
    <property type="match status" value="1"/>
</dbReference>
<name>A0A097AUS7_THEKI</name>
<keyword evidence="3 9" id="KW-0540">Nuclease</keyword>
<evidence type="ECO:0000256" key="5">
    <source>
        <dbReference type="ARBA" id="ARBA00022759"/>
    </source>
</evidence>
<dbReference type="SUPFAM" id="SSF143430">
    <property type="entry name" value="TTP0101/SSO1404-like"/>
    <property type="match status" value="1"/>
</dbReference>
<dbReference type="OrthoDB" id="279819at2"/>
<evidence type="ECO:0000256" key="1">
    <source>
        <dbReference type="ARBA" id="ARBA00001946"/>
    </source>
</evidence>
<evidence type="ECO:0000256" key="4">
    <source>
        <dbReference type="ARBA" id="ARBA00022723"/>
    </source>
</evidence>
<dbReference type="EC" id="3.1.-.-" evidence="9"/>
<keyword evidence="7 9" id="KW-0460">Magnesium</keyword>
<dbReference type="GO" id="GO:0043571">
    <property type="term" value="P:maintenance of CRISPR repeat elements"/>
    <property type="evidence" value="ECO:0007669"/>
    <property type="project" value="UniProtKB-UniRule"/>
</dbReference>
<evidence type="ECO:0000256" key="7">
    <source>
        <dbReference type="ARBA" id="ARBA00022842"/>
    </source>
</evidence>
<dbReference type="EMBL" id="CP009170">
    <property type="protein sequence ID" value="AIS53548.1"/>
    <property type="molecule type" value="Genomic_DNA"/>
</dbReference>
<keyword evidence="8 9" id="KW-0051">Antiviral defense</keyword>